<accession>A0A433D7N4</accession>
<dbReference type="CDD" id="cd02440">
    <property type="entry name" value="AdoMet_MTases"/>
    <property type="match status" value="1"/>
</dbReference>
<dbReference type="PANTHER" id="PTHR43591">
    <property type="entry name" value="METHYLTRANSFERASE"/>
    <property type="match status" value="1"/>
</dbReference>
<keyword evidence="7" id="KW-1185">Reference proteome</keyword>
<comment type="caution">
    <text evidence="6">The sequence shown here is derived from an EMBL/GenBank/DDBJ whole genome shotgun (WGS) entry which is preliminary data.</text>
</comment>
<dbReference type="SUPFAM" id="SSF53335">
    <property type="entry name" value="S-adenosyl-L-methionine-dependent methyltransferases"/>
    <property type="match status" value="1"/>
</dbReference>
<feature type="region of interest" description="Disordered" evidence="4">
    <location>
        <begin position="49"/>
        <end position="70"/>
    </location>
</feature>
<dbReference type="InterPro" id="IPR041698">
    <property type="entry name" value="Methyltransf_25"/>
</dbReference>
<keyword evidence="1 6" id="KW-0489">Methyltransferase</keyword>
<evidence type="ECO:0000256" key="3">
    <source>
        <dbReference type="ARBA" id="ARBA00022691"/>
    </source>
</evidence>
<evidence type="ECO:0000259" key="5">
    <source>
        <dbReference type="Pfam" id="PF13649"/>
    </source>
</evidence>
<keyword evidence="2 6" id="KW-0808">Transferase</keyword>
<dbReference type="AlphaFoldDB" id="A0A433D7N4"/>
<evidence type="ECO:0000256" key="4">
    <source>
        <dbReference type="SAM" id="MobiDB-lite"/>
    </source>
</evidence>
<sequence>MIHIRSDWSVLVNREGANTYKYPHVSPIHDPFFSANLSKFEHLREKNSLMGQENSKLRRKVPDTGPSSQQIMSNATAGTMSTGSAMQPNFKWMEGRKYQDVEGAPYFLPSDEQEMDRNIMSNASSCIYDGSYILDVGCGPGTWILDLATEHPEVKFFGVDIARMFPADIKPPNIMFMSQVNILDGLPFETGKFDFVQMRQMNLAILKEDWPHVISEIYRVLKPGGYIQLLEIGGKYVTKDPEAKNFVRKAEAFVAARGQDPHAATKLASLIKKAGFQLIQHEARSIPLGWNGPLGDVMLDDLRQSTIASKPTLAAALGMESLDFDKYIDDVLDGFKKSESFVNGCVAVGQKPNESQPDESQ</sequence>
<protein>
    <submittedName>
        <fullName evidence="6">S-adenosyl-L-methionine-dependent methyltransferase</fullName>
    </submittedName>
</protein>
<dbReference type="GO" id="GO:0032259">
    <property type="term" value="P:methylation"/>
    <property type="evidence" value="ECO:0007669"/>
    <property type="project" value="UniProtKB-KW"/>
</dbReference>
<dbReference type="PROSITE" id="PS01184">
    <property type="entry name" value="UBIE_2"/>
    <property type="match status" value="1"/>
</dbReference>
<dbReference type="Gene3D" id="3.40.50.150">
    <property type="entry name" value="Vaccinia Virus protein VP39"/>
    <property type="match status" value="1"/>
</dbReference>
<evidence type="ECO:0000313" key="6">
    <source>
        <dbReference type="EMBL" id="RUP46843.1"/>
    </source>
</evidence>
<feature type="domain" description="Methyltransferase" evidence="5">
    <location>
        <begin position="133"/>
        <end position="225"/>
    </location>
</feature>
<dbReference type="InterPro" id="IPR029063">
    <property type="entry name" value="SAM-dependent_MTases_sf"/>
</dbReference>
<evidence type="ECO:0000256" key="2">
    <source>
        <dbReference type="ARBA" id="ARBA00022679"/>
    </source>
</evidence>
<dbReference type="GO" id="GO:0008168">
    <property type="term" value="F:methyltransferase activity"/>
    <property type="evidence" value="ECO:0007669"/>
    <property type="project" value="UniProtKB-KW"/>
</dbReference>
<dbReference type="OrthoDB" id="2013972at2759"/>
<dbReference type="Pfam" id="PF13649">
    <property type="entry name" value="Methyltransf_25"/>
    <property type="match status" value="1"/>
</dbReference>
<reference evidence="6 7" key="1">
    <citation type="journal article" date="2018" name="New Phytol.">
        <title>Phylogenomics of Endogonaceae and evolution of mycorrhizas within Mucoromycota.</title>
        <authorList>
            <person name="Chang Y."/>
            <person name="Desiro A."/>
            <person name="Na H."/>
            <person name="Sandor L."/>
            <person name="Lipzen A."/>
            <person name="Clum A."/>
            <person name="Barry K."/>
            <person name="Grigoriev I.V."/>
            <person name="Martin F.M."/>
            <person name="Stajich J.E."/>
            <person name="Smith M.E."/>
            <person name="Bonito G."/>
            <person name="Spatafora J.W."/>
        </authorList>
    </citation>
    <scope>NUCLEOTIDE SEQUENCE [LARGE SCALE GENOMIC DNA]</scope>
    <source>
        <strain evidence="6 7">GMNB39</strain>
    </source>
</reference>
<gene>
    <name evidence="6" type="ORF">BC936DRAFT_146461</name>
</gene>
<dbReference type="Proteomes" id="UP000268093">
    <property type="component" value="Unassembled WGS sequence"/>
</dbReference>
<keyword evidence="3" id="KW-0949">S-adenosyl-L-methionine</keyword>
<organism evidence="6 7">
    <name type="scientific">Jimgerdemannia flammicorona</name>
    <dbReference type="NCBI Taxonomy" id="994334"/>
    <lineage>
        <taxon>Eukaryota</taxon>
        <taxon>Fungi</taxon>
        <taxon>Fungi incertae sedis</taxon>
        <taxon>Mucoromycota</taxon>
        <taxon>Mucoromycotina</taxon>
        <taxon>Endogonomycetes</taxon>
        <taxon>Endogonales</taxon>
        <taxon>Endogonaceae</taxon>
        <taxon>Jimgerdemannia</taxon>
    </lineage>
</organism>
<proteinExistence type="predicted"/>
<dbReference type="InterPro" id="IPR023576">
    <property type="entry name" value="UbiE/COQ5_MeTrFase_CS"/>
</dbReference>
<dbReference type="EMBL" id="RBNI01005291">
    <property type="protein sequence ID" value="RUP46843.1"/>
    <property type="molecule type" value="Genomic_DNA"/>
</dbReference>
<evidence type="ECO:0000256" key="1">
    <source>
        <dbReference type="ARBA" id="ARBA00022603"/>
    </source>
</evidence>
<evidence type="ECO:0000313" key="7">
    <source>
        <dbReference type="Proteomes" id="UP000268093"/>
    </source>
</evidence>
<name>A0A433D7N4_9FUNG</name>